<dbReference type="RefSeq" id="WP_153482395.1">
    <property type="nucleotide sequence ID" value="NZ_VWNA01000001.1"/>
</dbReference>
<dbReference type="InterPro" id="IPR029751">
    <property type="entry name" value="Ribosomal_L25_dom"/>
</dbReference>
<dbReference type="Gene3D" id="2.170.120.20">
    <property type="entry name" value="Ribosomal protein L25, beta domain"/>
    <property type="match status" value="1"/>
</dbReference>
<keyword evidence="9" id="KW-1185">Reference proteome</keyword>
<dbReference type="GO" id="GO:0022625">
    <property type="term" value="C:cytosolic large ribosomal subunit"/>
    <property type="evidence" value="ECO:0007669"/>
    <property type="project" value="TreeGrafter"/>
</dbReference>
<evidence type="ECO:0000313" key="9">
    <source>
        <dbReference type="Proteomes" id="UP000332515"/>
    </source>
</evidence>
<comment type="function">
    <text evidence="5">This is one of the proteins that binds to the 5S RNA in the ribosome where it forms part of the central protuberance.</text>
</comment>
<dbReference type="InterPro" id="IPR037121">
    <property type="entry name" value="Ribosomal_bL25_C"/>
</dbReference>
<dbReference type="InterPro" id="IPR020057">
    <property type="entry name" value="Ribosomal_bL25_b-dom"/>
</dbReference>
<reference evidence="8 9" key="1">
    <citation type="submission" date="2019-09" db="EMBL/GenBank/DDBJ databases">
        <title>Segnochrobactrum spirostomi gen. nov., sp. nov., isolated from the ciliate Spirostomum cf. yagiui and description of a novel family, Segnochrobactraceae fam. nov. within the order Rhizobiales of the class Alphaproteobacteria.</title>
        <authorList>
            <person name="Akter S."/>
            <person name="Shazib S.U.A."/>
            <person name="Shin M.K."/>
        </authorList>
    </citation>
    <scope>NUCLEOTIDE SEQUENCE [LARGE SCALE GENOMIC DNA]</scope>
    <source>
        <strain evidence="8 9">Sp-1</strain>
    </source>
</reference>
<dbReference type="SUPFAM" id="SSF50715">
    <property type="entry name" value="Ribosomal protein L25-like"/>
    <property type="match status" value="1"/>
</dbReference>
<keyword evidence="1 5" id="KW-0699">rRNA-binding</keyword>
<dbReference type="InterPro" id="IPR001021">
    <property type="entry name" value="Ribosomal_bL25_long"/>
</dbReference>
<dbReference type="Gene3D" id="2.40.240.10">
    <property type="entry name" value="Ribosomal Protein L25, Chain P"/>
    <property type="match status" value="1"/>
</dbReference>
<dbReference type="EMBL" id="VWNA01000001">
    <property type="protein sequence ID" value="MQT13559.1"/>
    <property type="molecule type" value="Genomic_DNA"/>
</dbReference>
<evidence type="ECO:0000259" key="6">
    <source>
        <dbReference type="Pfam" id="PF01386"/>
    </source>
</evidence>
<evidence type="ECO:0000313" key="8">
    <source>
        <dbReference type="EMBL" id="MQT13559.1"/>
    </source>
</evidence>
<dbReference type="InterPro" id="IPR020056">
    <property type="entry name" value="Rbsml_bL25/Gln-tRNA_synth_N"/>
</dbReference>
<accession>A0A6A7Y7T8</accession>
<gene>
    <name evidence="5" type="primary">rplY</name>
    <name evidence="5" type="synonym">ctc</name>
    <name evidence="8" type="ORF">F0357_13110</name>
</gene>
<dbReference type="PANTHER" id="PTHR33284">
    <property type="entry name" value="RIBOSOMAL PROTEIN L25/GLN-TRNA SYNTHETASE, ANTI-CODON-BINDING DOMAIN-CONTAINING PROTEIN"/>
    <property type="match status" value="1"/>
</dbReference>
<dbReference type="Pfam" id="PF14693">
    <property type="entry name" value="Ribosomal_TL5_C"/>
    <property type="match status" value="1"/>
</dbReference>
<evidence type="ECO:0000256" key="2">
    <source>
        <dbReference type="ARBA" id="ARBA00022884"/>
    </source>
</evidence>
<dbReference type="HAMAP" id="MF_01334">
    <property type="entry name" value="Ribosomal_bL25_CTC"/>
    <property type="match status" value="1"/>
</dbReference>
<feature type="domain" description="Large ribosomal subunit protein bL25 beta" evidence="7">
    <location>
        <begin position="103"/>
        <end position="187"/>
    </location>
</feature>
<keyword evidence="2 5" id="KW-0694">RNA-binding</keyword>
<protein>
    <recommendedName>
        <fullName evidence="5">Large ribosomal subunit protein bL25</fullName>
    </recommendedName>
    <alternativeName>
        <fullName evidence="5">General stress protein CTC</fullName>
    </alternativeName>
</protein>
<dbReference type="GO" id="GO:0003735">
    <property type="term" value="F:structural constituent of ribosome"/>
    <property type="evidence" value="ECO:0007669"/>
    <property type="project" value="InterPro"/>
</dbReference>
<evidence type="ECO:0000256" key="1">
    <source>
        <dbReference type="ARBA" id="ARBA00022730"/>
    </source>
</evidence>
<dbReference type="PANTHER" id="PTHR33284:SF1">
    <property type="entry name" value="RIBOSOMAL PROTEIN L25_GLN-TRNA SYNTHETASE, ANTI-CODON-BINDING DOMAIN-CONTAINING PROTEIN"/>
    <property type="match status" value="1"/>
</dbReference>
<proteinExistence type="inferred from homology"/>
<dbReference type="Proteomes" id="UP000332515">
    <property type="component" value="Unassembled WGS sequence"/>
</dbReference>
<feature type="domain" description="Large ribosomal subunit protein bL25 L25" evidence="6">
    <location>
        <begin position="7"/>
        <end position="94"/>
    </location>
</feature>
<keyword evidence="4 5" id="KW-0687">Ribonucleoprotein</keyword>
<comment type="similarity">
    <text evidence="5">Belongs to the bacterial ribosomal protein bL25 family. CTC subfamily.</text>
</comment>
<evidence type="ECO:0000256" key="4">
    <source>
        <dbReference type="ARBA" id="ARBA00023274"/>
    </source>
</evidence>
<dbReference type="Pfam" id="PF01386">
    <property type="entry name" value="Ribosomal_L25p"/>
    <property type="match status" value="1"/>
</dbReference>
<dbReference type="CDD" id="cd00495">
    <property type="entry name" value="Ribosomal_L25_TL5_CTC"/>
    <property type="match status" value="1"/>
</dbReference>
<dbReference type="InterPro" id="IPR020930">
    <property type="entry name" value="Ribosomal_uL5_bac-type"/>
</dbReference>
<dbReference type="GO" id="GO:0006412">
    <property type="term" value="P:translation"/>
    <property type="evidence" value="ECO:0007669"/>
    <property type="project" value="UniProtKB-UniRule"/>
</dbReference>
<evidence type="ECO:0000259" key="7">
    <source>
        <dbReference type="Pfam" id="PF14693"/>
    </source>
</evidence>
<dbReference type="NCBIfam" id="NF004612">
    <property type="entry name" value="PRK05943.1"/>
    <property type="match status" value="1"/>
</dbReference>
<dbReference type="AlphaFoldDB" id="A0A6A7Y7T8"/>
<keyword evidence="3 5" id="KW-0689">Ribosomal protein</keyword>
<comment type="caution">
    <text evidence="8">The sequence shown here is derived from an EMBL/GenBank/DDBJ whole genome shotgun (WGS) entry which is preliminary data.</text>
</comment>
<dbReference type="NCBIfam" id="TIGR00731">
    <property type="entry name" value="bL25_bact_ctc"/>
    <property type="match status" value="1"/>
</dbReference>
<evidence type="ECO:0000256" key="3">
    <source>
        <dbReference type="ARBA" id="ARBA00022980"/>
    </source>
</evidence>
<dbReference type="GO" id="GO:0008097">
    <property type="term" value="F:5S rRNA binding"/>
    <property type="evidence" value="ECO:0007669"/>
    <property type="project" value="InterPro"/>
</dbReference>
<dbReference type="NCBIfam" id="NF004128">
    <property type="entry name" value="PRK05618.1-2"/>
    <property type="match status" value="1"/>
</dbReference>
<sequence>MARSYELEASVRDRVGKGAARALRREQKIPAVIYGEGKAALPIALPAKEVTLKLHAGGFLTTVATIAVAGEKIRVIPRDFQLDPVRDTLVHIDFLRVGRDSHVTVEVPVHFENEANSPGLKRGGVLNIVAHTLTLDCPADAIPEAITVDLAGLEIGDSVHLSAVKLPANTHAIVHGDEPTIATIAAPAVLPEEPAAAAAEPAKG</sequence>
<dbReference type="InterPro" id="IPR011035">
    <property type="entry name" value="Ribosomal_bL25/Gln-tRNA_synth"/>
</dbReference>
<name>A0A6A7Y7T8_9HYPH</name>
<comment type="subunit">
    <text evidence="5">Part of the 50S ribosomal subunit; part of the 5S rRNA/L5/L18/L25 subcomplex. Contacts the 5S rRNA. Binds to the 5S rRNA independently of L5 and L18.</text>
</comment>
<organism evidence="8 9">
    <name type="scientific">Segnochrobactrum spirostomi</name>
    <dbReference type="NCBI Taxonomy" id="2608987"/>
    <lineage>
        <taxon>Bacteria</taxon>
        <taxon>Pseudomonadati</taxon>
        <taxon>Pseudomonadota</taxon>
        <taxon>Alphaproteobacteria</taxon>
        <taxon>Hyphomicrobiales</taxon>
        <taxon>Segnochrobactraceae</taxon>
        <taxon>Segnochrobactrum</taxon>
    </lineage>
</organism>
<evidence type="ECO:0000256" key="5">
    <source>
        <dbReference type="HAMAP-Rule" id="MF_01334"/>
    </source>
</evidence>